<evidence type="ECO:0000313" key="2">
    <source>
        <dbReference type="Proteomes" id="UP001217089"/>
    </source>
</evidence>
<organism evidence="1 2">
    <name type="scientific">Tegillarca granosa</name>
    <name type="common">Malaysian cockle</name>
    <name type="synonym">Anadara granosa</name>
    <dbReference type="NCBI Taxonomy" id="220873"/>
    <lineage>
        <taxon>Eukaryota</taxon>
        <taxon>Metazoa</taxon>
        <taxon>Spiralia</taxon>
        <taxon>Lophotrochozoa</taxon>
        <taxon>Mollusca</taxon>
        <taxon>Bivalvia</taxon>
        <taxon>Autobranchia</taxon>
        <taxon>Pteriomorphia</taxon>
        <taxon>Arcoida</taxon>
        <taxon>Arcoidea</taxon>
        <taxon>Arcidae</taxon>
        <taxon>Tegillarca</taxon>
    </lineage>
</organism>
<dbReference type="Proteomes" id="UP001217089">
    <property type="component" value="Unassembled WGS sequence"/>
</dbReference>
<evidence type="ECO:0000313" key="1">
    <source>
        <dbReference type="EMBL" id="KAJ8322237.1"/>
    </source>
</evidence>
<protein>
    <submittedName>
        <fullName evidence="1">Uncharacterized protein</fullName>
    </submittedName>
</protein>
<reference evidence="1 2" key="1">
    <citation type="submission" date="2022-12" db="EMBL/GenBank/DDBJ databases">
        <title>Chromosome-level genome of Tegillarca granosa.</title>
        <authorList>
            <person name="Kim J."/>
        </authorList>
    </citation>
    <scope>NUCLEOTIDE SEQUENCE [LARGE SCALE GENOMIC DNA]</scope>
    <source>
        <strain evidence="1">Teg-2019</strain>
        <tissue evidence="1">Adductor muscle</tissue>
    </source>
</reference>
<dbReference type="EMBL" id="JARBDR010000018">
    <property type="protein sequence ID" value="KAJ8322237.1"/>
    <property type="molecule type" value="Genomic_DNA"/>
</dbReference>
<sequence>MKSKVKWLTLKNNVLKPRRTPDCLLCRPWNYLLRELSFNLTEVQELFLTDKEQTYVIKQDKHVTGLKNSIASLATVQLKETLSNQQASVFVDSVLPTEKTDIQLQRQFTIKKKYLCRMIKPGDAQTQHS</sequence>
<comment type="caution">
    <text evidence="1">The sequence shown here is derived from an EMBL/GenBank/DDBJ whole genome shotgun (WGS) entry which is preliminary data.</text>
</comment>
<accession>A0ABQ9FYB4</accession>
<keyword evidence="2" id="KW-1185">Reference proteome</keyword>
<name>A0ABQ9FYB4_TEGGR</name>
<gene>
    <name evidence="1" type="ORF">KUTeg_000708</name>
</gene>
<proteinExistence type="predicted"/>